<dbReference type="Proteomes" id="UP001230649">
    <property type="component" value="Unassembled WGS sequence"/>
</dbReference>
<protein>
    <submittedName>
        <fullName evidence="1">Uncharacterized protein</fullName>
    </submittedName>
</protein>
<evidence type="ECO:0000313" key="1">
    <source>
        <dbReference type="EMBL" id="KAJ9097502.1"/>
    </source>
</evidence>
<comment type="caution">
    <text evidence="1">The sequence shown here is derived from an EMBL/GenBank/DDBJ whole genome shotgun (WGS) entry which is preliminary data.</text>
</comment>
<keyword evidence="2" id="KW-1185">Reference proteome</keyword>
<accession>A0ACC2VG10</accession>
<name>A0ACC2VG10_9TREE</name>
<evidence type="ECO:0000313" key="2">
    <source>
        <dbReference type="Proteomes" id="UP001230649"/>
    </source>
</evidence>
<organism evidence="1 2">
    <name type="scientific">Naganishia adeliensis</name>
    <dbReference type="NCBI Taxonomy" id="92952"/>
    <lineage>
        <taxon>Eukaryota</taxon>
        <taxon>Fungi</taxon>
        <taxon>Dikarya</taxon>
        <taxon>Basidiomycota</taxon>
        <taxon>Agaricomycotina</taxon>
        <taxon>Tremellomycetes</taxon>
        <taxon>Filobasidiales</taxon>
        <taxon>Filobasidiaceae</taxon>
        <taxon>Naganishia</taxon>
    </lineage>
</organism>
<reference evidence="1" key="1">
    <citation type="submission" date="2023-04" db="EMBL/GenBank/DDBJ databases">
        <title>Draft Genome sequencing of Naganishia species isolated from polar environments using Oxford Nanopore Technology.</title>
        <authorList>
            <person name="Leo P."/>
            <person name="Venkateswaran K."/>
        </authorList>
    </citation>
    <scope>NUCLEOTIDE SEQUENCE</scope>
    <source>
        <strain evidence="1">MNA-CCFEE 5262</strain>
    </source>
</reference>
<proteinExistence type="predicted"/>
<gene>
    <name evidence="1" type="ORF">QFC20_006159</name>
</gene>
<dbReference type="EMBL" id="JASBWS010000102">
    <property type="protein sequence ID" value="KAJ9097502.1"/>
    <property type="molecule type" value="Genomic_DNA"/>
</dbReference>
<sequence>MSMRIVPASAPTSSTSHNITYESTAHPLNAVHDSLRHGLTSSTSAAAVQPGTTHALQARLEQWNATQEKLRLGMQRSNFGLGLPLRVMMEKKIVMEDAHFPSLTASQLPLGGSTNIALEILNGTDEQIDVQDIMGSSALGSGIAPAAGVDIHAAMERKHRM</sequence>